<name>A0AAN4YZY9_9BILA</name>
<keyword evidence="4 7" id="KW-0863">Zinc-finger</keyword>
<evidence type="ECO:0000313" key="10">
    <source>
        <dbReference type="Proteomes" id="UP001328107"/>
    </source>
</evidence>
<dbReference type="FunFam" id="3.30.160.60:FF:000414">
    <property type="entry name" value="Zinc finger protein 398"/>
    <property type="match status" value="1"/>
</dbReference>
<dbReference type="EMBL" id="BTRK01000001">
    <property type="protein sequence ID" value="GMR31493.1"/>
    <property type="molecule type" value="Genomic_DNA"/>
</dbReference>
<keyword evidence="2" id="KW-0479">Metal-binding</keyword>
<evidence type="ECO:0000256" key="5">
    <source>
        <dbReference type="ARBA" id="ARBA00022833"/>
    </source>
</evidence>
<keyword evidence="5" id="KW-0862">Zinc</keyword>
<dbReference type="GO" id="GO:0008270">
    <property type="term" value="F:zinc ion binding"/>
    <property type="evidence" value="ECO:0007669"/>
    <property type="project" value="UniProtKB-KW"/>
</dbReference>
<reference evidence="10" key="1">
    <citation type="submission" date="2022-10" db="EMBL/GenBank/DDBJ databases">
        <title>Genome assembly of Pristionchus species.</title>
        <authorList>
            <person name="Yoshida K."/>
            <person name="Sommer R.J."/>
        </authorList>
    </citation>
    <scope>NUCLEOTIDE SEQUENCE [LARGE SCALE GENOMIC DNA]</scope>
    <source>
        <strain evidence="10">RS5460</strain>
    </source>
</reference>
<organism evidence="9 10">
    <name type="scientific">Pristionchus mayeri</name>
    <dbReference type="NCBI Taxonomy" id="1317129"/>
    <lineage>
        <taxon>Eukaryota</taxon>
        <taxon>Metazoa</taxon>
        <taxon>Ecdysozoa</taxon>
        <taxon>Nematoda</taxon>
        <taxon>Chromadorea</taxon>
        <taxon>Rhabditida</taxon>
        <taxon>Rhabditina</taxon>
        <taxon>Diplogasteromorpha</taxon>
        <taxon>Diplogasteroidea</taxon>
        <taxon>Neodiplogasteridae</taxon>
        <taxon>Pristionchus</taxon>
    </lineage>
</organism>
<protein>
    <recommendedName>
        <fullName evidence="8">C2H2-type domain-containing protein</fullName>
    </recommendedName>
</protein>
<comment type="subcellular location">
    <subcellularLocation>
        <location evidence="1">Nucleus</location>
    </subcellularLocation>
</comment>
<dbReference type="Gene3D" id="3.30.160.60">
    <property type="entry name" value="Classic Zinc Finger"/>
    <property type="match status" value="2"/>
</dbReference>
<dbReference type="GO" id="GO:0005634">
    <property type="term" value="C:nucleus"/>
    <property type="evidence" value="ECO:0007669"/>
    <property type="project" value="UniProtKB-SubCell"/>
</dbReference>
<dbReference type="PANTHER" id="PTHR24394:SF29">
    <property type="entry name" value="MYONEURIN"/>
    <property type="match status" value="1"/>
</dbReference>
<dbReference type="GO" id="GO:0000981">
    <property type="term" value="F:DNA-binding transcription factor activity, RNA polymerase II-specific"/>
    <property type="evidence" value="ECO:0007669"/>
    <property type="project" value="TreeGrafter"/>
</dbReference>
<keyword evidence="10" id="KW-1185">Reference proteome</keyword>
<evidence type="ECO:0000313" key="9">
    <source>
        <dbReference type="EMBL" id="GMR31493.1"/>
    </source>
</evidence>
<comment type="caution">
    <text evidence="9">The sequence shown here is derived from an EMBL/GenBank/DDBJ whole genome shotgun (WGS) entry which is preliminary data.</text>
</comment>
<evidence type="ECO:0000256" key="2">
    <source>
        <dbReference type="ARBA" id="ARBA00022723"/>
    </source>
</evidence>
<feature type="non-terminal residue" evidence="9">
    <location>
        <position position="91"/>
    </location>
</feature>
<feature type="domain" description="C2H2-type" evidence="8">
    <location>
        <begin position="35"/>
        <end position="57"/>
    </location>
</feature>
<evidence type="ECO:0000259" key="8">
    <source>
        <dbReference type="PROSITE" id="PS50157"/>
    </source>
</evidence>
<dbReference type="SUPFAM" id="SSF57667">
    <property type="entry name" value="beta-beta-alpha zinc fingers"/>
    <property type="match status" value="2"/>
</dbReference>
<evidence type="ECO:0000256" key="7">
    <source>
        <dbReference type="PROSITE-ProRule" id="PRU00042"/>
    </source>
</evidence>
<accession>A0AAN4YZY9</accession>
<dbReference type="Pfam" id="PF00096">
    <property type="entry name" value="zf-C2H2"/>
    <property type="match status" value="2"/>
</dbReference>
<evidence type="ECO:0000256" key="6">
    <source>
        <dbReference type="ARBA" id="ARBA00023242"/>
    </source>
</evidence>
<gene>
    <name evidence="9" type="ORF">PMAYCL1PPCAC_01688</name>
</gene>
<keyword evidence="6" id="KW-0539">Nucleus</keyword>
<feature type="non-terminal residue" evidence="9">
    <location>
        <position position="1"/>
    </location>
</feature>
<dbReference type="PROSITE" id="PS00028">
    <property type="entry name" value="ZINC_FINGER_C2H2_1"/>
    <property type="match status" value="2"/>
</dbReference>
<dbReference type="SMART" id="SM00355">
    <property type="entry name" value="ZnF_C2H2"/>
    <property type="match status" value="2"/>
</dbReference>
<dbReference type="PANTHER" id="PTHR24394">
    <property type="entry name" value="ZINC FINGER PROTEIN"/>
    <property type="match status" value="1"/>
</dbReference>
<evidence type="ECO:0000256" key="1">
    <source>
        <dbReference type="ARBA" id="ARBA00004123"/>
    </source>
</evidence>
<proteinExistence type="predicted"/>
<dbReference type="Proteomes" id="UP001328107">
    <property type="component" value="Unassembled WGS sequence"/>
</dbReference>
<feature type="domain" description="C2H2-type" evidence="8">
    <location>
        <begin position="2"/>
        <end position="29"/>
    </location>
</feature>
<keyword evidence="3" id="KW-0677">Repeat</keyword>
<evidence type="ECO:0000256" key="3">
    <source>
        <dbReference type="ARBA" id="ARBA00022737"/>
    </source>
</evidence>
<evidence type="ECO:0000256" key="4">
    <source>
        <dbReference type="ARBA" id="ARBA00022771"/>
    </source>
</evidence>
<dbReference type="AlphaFoldDB" id="A0AAN4YZY9"/>
<dbReference type="InterPro" id="IPR036236">
    <property type="entry name" value="Znf_C2H2_sf"/>
</dbReference>
<dbReference type="PROSITE" id="PS50157">
    <property type="entry name" value="ZINC_FINGER_C2H2_2"/>
    <property type="match status" value="2"/>
</dbReference>
<sequence>ACICDICGKIFVFPNDLSRHKLSHLGMFTKKKRPFKCTQCGKRYVTKDNLRHHMTSHKDYFHLCISSDERPFKCDQCDATFRIEKYFNDHK</sequence>
<dbReference type="InterPro" id="IPR013087">
    <property type="entry name" value="Znf_C2H2_type"/>
</dbReference>